<feature type="chain" id="PRO_5045061678" evidence="1">
    <location>
        <begin position="20"/>
        <end position="310"/>
    </location>
</feature>
<dbReference type="Pfam" id="PF13609">
    <property type="entry name" value="Porin_4"/>
    <property type="match status" value="1"/>
</dbReference>
<evidence type="ECO:0000256" key="1">
    <source>
        <dbReference type="SAM" id="SignalP"/>
    </source>
</evidence>
<comment type="caution">
    <text evidence="3">The sequence shown here is derived from an EMBL/GenBank/DDBJ whole genome shotgun (WGS) entry which is preliminary data.</text>
</comment>
<evidence type="ECO:0000313" key="3">
    <source>
        <dbReference type="EMBL" id="MFC2970040.1"/>
    </source>
</evidence>
<keyword evidence="4" id="KW-1185">Reference proteome</keyword>
<protein>
    <submittedName>
        <fullName evidence="3">Porin</fullName>
    </submittedName>
</protein>
<sequence>MKKLLLASAAVVMTAGAAAADNANVNFGGYVRFGAQYNSAPPVGVTGKVTLEKRIRLNIDISKMSDSGIEMGARIRMQGDENAMTAGNGANAYVKANGFTLRVGNIVGAIESMPGLYAADVGLTGLNFDDLVTNVVGANLGTATPYASYWNWDAYSSTGTGSNGVEAIYTAGGFTAHLSHSTLNGVSGDNQTAGFLAYTFGDWTVAVAHQTSDTAGNKKTVLTVGGKLGDFNVGLAGADNDGVKKYTVHGSYTMSALTVNGYIATEDTSGVDTSYGVGAAYDIGGASLIGGVAKQPTGDTRADFGIKFSF</sequence>
<dbReference type="Proteomes" id="UP001595443">
    <property type="component" value="Unassembled WGS sequence"/>
</dbReference>
<dbReference type="SUPFAM" id="SSF56935">
    <property type="entry name" value="Porins"/>
    <property type="match status" value="1"/>
</dbReference>
<dbReference type="InterPro" id="IPR023614">
    <property type="entry name" value="Porin_dom_sf"/>
</dbReference>
<feature type="signal peptide" evidence="1">
    <location>
        <begin position="1"/>
        <end position="19"/>
    </location>
</feature>
<feature type="domain" description="Porin" evidence="2">
    <location>
        <begin position="7"/>
        <end position="288"/>
    </location>
</feature>
<evidence type="ECO:0000313" key="4">
    <source>
        <dbReference type="Proteomes" id="UP001595443"/>
    </source>
</evidence>
<evidence type="ECO:0000259" key="2">
    <source>
        <dbReference type="Pfam" id="PF13609"/>
    </source>
</evidence>
<dbReference type="RefSeq" id="WP_377834802.1">
    <property type="nucleotide sequence ID" value="NZ_JBHRSK010000017.1"/>
</dbReference>
<dbReference type="Gene3D" id="2.40.160.10">
    <property type="entry name" value="Porin"/>
    <property type="match status" value="1"/>
</dbReference>
<keyword evidence="1" id="KW-0732">Signal</keyword>
<name>A0ABV7ALA6_9RHOB</name>
<accession>A0ABV7ALA6</accession>
<gene>
    <name evidence="3" type="ORF">ACFOES_18235</name>
</gene>
<dbReference type="InterPro" id="IPR033900">
    <property type="entry name" value="Gram_neg_porin_domain"/>
</dbReference>
<reference evidence="4" key="1">
    <citation type="journal article" date="2019" name="Int. J. Syst. Evol. Microbiol.">
        <title>The Global Catalogue of Microorganisms (GCM) 10K type strain sequencing project: providing services to taxonomists for standard genome sequencing and annotation.</title>
        <authorList>
            <consortium name="The Broad Institute Genomics Platform"/>
            <consortium name="The Broad Institute Genome Sequencing Center for Infectious Disease"/>
            <person name="Wu L."/>
            <person name="Ma J."/>
        </authorList>
    </citation>
    <scope>NUCLEOTIDE SEQUENCE [LARGE SCALE GENOMIC DNA]</scope>
    <source>
        <strain evidence="4">KCTC 62192</strain>
    </source>
</reference>
<proteinExistence type="predicted"/>
<dbReference type="EMBL" id="JBHRSK010000017">
    <property type="protein sequence ID" value="MFC2970040.1"/>
    <property type="molecule type" value="Genomic_DNA"/>
</dbReference>
<organism evidence="3 4">
    <name type="scientific">Acidimangrovimonas pyrenivorans</name>
    <dbReference type="NCBI Taxonomy" id="2030798"/>
    <lineage>
        <taxon>Bacteria</taxon>
        <taxon>Pseudomonadati</taxon>
        <taxon>Pseudomonadota</taxon>
        <taxon>Alphaproteobacteria</taxon>
        <taxon>Rhodobacterales</taxon>
        <taxon>Paracoccaceae</taxon>
        <taxon>Acidimangrovimonas</taxon>
    </lineage>
</organism>